<proteinExistence type="predicted"/>
<reference evidence="3 4" key="1">
    <citation type="submission" date="2020-04" db="EMBL/GenBank/DDBJ databases">
        <title>Flammeovirgaceae bacterium KN852 isolated from deep sea.</title>
        <authorList>
            <person name="Zhang D.-C."/>
        </authorList>
    </citation>
    <scope>NUCLEOTIDE SEQUENCE [LARGE SCALE GENOMIC DNA]</scope>
    <source>
        <strain evidence="3 4">KN852</strain>
    </source>
</reference>
<evidence type="ECO:0000259" key="2">
    <source>
        <dbReference type="Pfam" id="PF19572"/>
    </source>
</evidence>
<evidence type="ECO:0000256" key="1">
    <source>
        <dbReference type="SAM" id="SignalP"/>
    </source>
</evidence>
<accession>A0A848IZG1</accession>
<organism evidence="3 4">
    <name type="scientific">Marinigracilibium pacificum</name>
    <dbReference type="NCBI Taxonomy" id="2729599"/>
    <lineage>
        <taxon>Bacteria</taxon>
        <taxon>Pseudomonadati</taxon>
        <taxon>Bacteroidota</taxon>
        <taxon>Cytophagia</taxon>
        <taxon>Cytophagales</taxon>
        <taxon>Flammeovirgaceae</taxon>
        <taxon>Marinigracilibium</taxon>
    </lineage>
</organism>
<dbReference type="AlphaFoldDB" id="A0A848IZG1"/>
<keyword evidence="4" id="KW-1185">Reference proteome</keyword>
<feature type="signal peptide" evidence="1">
    <location>
        <begin position="1"/>
        <end position="21"/>
    </location>
</feature>
<dbReference type="NCBIfam" id="NF033710">
    <property type="entry name" value="T9SS_OM_PorV"/>
    <property type="match status" value="1"/>
</dbReference>
<dbReference type="InterPro" id="IPR045741">
    <property type="entry name" value="PorV"/>
</dbReference>
<sequence>MKKILFLVPILLFGVNHTVFSQGAIIAGQDSTRNVITTAVPFLTIGPDARAAGMGDAGGSLSPDINSTYWNPAKLVFVDGDMGFSFSYSPWLRKIINDMGLYYLNGYKKLDDNNALGASLKYFDLGDIPLATDDGTESGTFSPREFSIDVVYSRKLNEGRGIGASFRFIHSNLSGNFTNSAFDTKPGTSVAVDIGYYNDKEITFLRKPTNWRFAASITNIGSKMTYTNDNNRDWLPTNLRVGTSFGIEIDPYNTFTFAIDLNKLMVPTPPIYERDGNGNIVFDPNTGDPIIKDGKDPNRGLLSGMFGSFADAPGGFSEEMKEFQIAFGMEYAYRDAFFARTGYFYENEMKGNRRYFTLGLGLEYQKFGIDFSYLIPTIQNHPLAETLRFTLQYNFDAKDYSEED</sequence>
<evidence type="ECO:0000313" key="3">
    <source>
        <dbReference type="EMBL" id="NMM48675.1"/>
    </source>
</evidence>
<dbReference type="RefSeq" id="WP_169680831.1">
    <property type="nucleotide sequence ID" value="NZ_JABBNU010000005.1"/>
</dbReference>
<dbReference type="InterPro" id="IPR047799">
    <property type="entry name" value="T9SS_OM_PorV"/>
</dbReference>
<name>A0A848IZG1_9BACT</name>
<dbReference type="Gene3D" id="2.40.160.60">
    <property type="entry name" value="Outer membrane protein transport protein (OMPP1/FadL/TodX)"/>
    <property type="match status" value="1"/>
</dbReference>
<dbReference type="NCBIfam" id="NF033709">
    <property type="entry name" value="PorV_fam"/>
    <property type="match status" value="1"/>
</dbReference>
<gene>
    <name evidence="3" type="primary">porV</name>
    <name evidence="3" type="ORF">HH304_09710</name>
</gene>
<comment type="caution">
    <text evidence="3">The sequence shown here is derived from an EMBL/GenBank/DDBJ whole genome shotgun (WGS) entry which is preliminary data.</text>
</comment>
<keyword evidence="1" id="KW-0732">Signal</keyword>
<protein>
    <submittedName>
        <fullName evidence="3">Type IX secretion system outer membrane channel protein PorV</fullName>
    </submittedName>
</protein>
<dbReference type="EMBL" id="JABBNU010000005">
    <property type="protein sequence ID" value="NMM48675.1"/>
    <property type="molecule type" value="Genomic_DNA"/>
</dbReference>
<dbReference type="Pfam" id="PF19572">
    <property type="entry name" value="PorV"/>
    <property type="match status" value="1"/>
</dbReference>
<feature type="domain" description="Type IX secretion system protein PorV" evidence="2">
    <location>
        <begin position="31"/>
        <end position="270"/>
    </location>
</feature>
<evidence type="ECO:0000313" key="4">
    <source>
        <dbReference type="Proteomes" id="UP000559010"/>
    </source>
</evidence>
<feature type="chain" id="PRO_5033036140" evidence="1">
    <location>
        <begin position="22"/>
        <end position="404"/>
    </location>
</feature>
<dbReference type="Proteomes" id="UP000559010">
    <property type="component" value="Unassembled WGS sequence"/>
</dbReference>